<dbReference type="PROSITE" id="PS50075">
    <property type="entry name" value="CARRIER"/>
    <property type="match status" value="3"/>
</dbReference>
<gene>
    <name evidence="5" type="ORF">GCM10007932_41690</name>
</gene>
<dbReference type="PANTHER" id="PTHR45527:SF1">
    <property type="entry name" value="FATTY ACID SYNTHASE"/>
    <property type="match status" value="1"/>
</dbReference>
<dbReference type="InterPro" id="IPR001242">
    <property type="entry name" value="Condensation_dom"/>
</dbReference>
<dbReference type="GO" id="GO:0005737">
    <property type="term" value="C:cytoplasm"/>
    <property type="evidence" value="ECO:0007669"/>
    <property type="project" value="TreeGrafter"/>
</dbReference>
<dbReference type="InterPro" id="IPR023213">
    <property type="entry name" value="CAT-like_dom_sf"/>
</dbReference>
<dbReference type="PROSITE" id="PS00012">
    <property type="entry name" value="PHOSPHOPANTETHEINE"/>
    <property type="match status" value="1"/>
</dbReference>
<dbReference type="Gene3D" id="2.30.38.10">
    <property type="entry name" value="Luciferase, Domain 3"/>
    <property type="match status" value="3"/>
</dbReference>
<dbReference type="Gene3D" id="1.10.1200.10">
    <property type="entry name" value="ACP-like"/>
    <property type="match status" value="2"/>
</dbReference>
<dbReference type="FunFam" id="3.40.50.980:FF:000001">
    <property type="entry name" value="Non-ribosomal peptide synthetase"/>
    <property type="match status" value="3"/>
</dbReference>
<dbReference type="Gene3D" id="3.30.559.30">
    <property type="entry name" value="Nonribosomal peptide synthetase, condensation domain"/>
    <property type="match status" value="4"/>
</dbReference>
<dbReference type="InterPro" id="IPR020802">
    <property type="entry name" value="TesA-like"/>
</dbReference>
<dbReference type="Pfam" id="PF00668">
    <property type="entry name" value="Condensation"/>
    <property type="match status" value="4"/>
</dbReference>
<dbReference type="Gene3D" id="3.30.300.30">
    <property type="match status" value="3"/>
</dbReference>
<feature type="domain" description="Carrier" evidence="4">
    <location>
        <begin position="2144"/>
        <end position="2218"/>
    </location>
</feature>
<dbReference type="NCBIfam" id="NF003417">
    <property type="entry name" value="PRK04813.1"/>
    <property type="match status" value="3"/>
</dbReference>
<protein>
    <recommendedName>
        <fullName evidence="4">Carrier domain-containing protein</fullName>
    </recommendedName>
</protein>
<dbReference type="CDD" id="cd19543">
    <property type="entry name" value="DCL_NRPS"/>
    <property type="match status" value="1"/>
</dbReference>
<dbReference type="CDD" id="cd12117">
    <property type="entry name" value="A_NRPS_Srf_like"/>
    <property type="match status" value="1"/>
</dbReference>
<dbReference type="InterPro" id="IPR036736">
    <property type="entry name" value="ACP-like_sf"/>
</dbReference>
<dbReference type="InterPro" id="IPR041464">
    <property type="entry name" value="TubC_N"/>
</dbReference>
<dbReference type="NCBIfam" id="TIGR01720">
    <property type="entry name" value="NRPS-para261"/>
    <property type="match status" value="1"/>
</dbReference>
<dbReference type="Gene3D" id="3.30.559.10">
    <property type="entry name" value="Chloramphenicol acetyltransferase-like domain"/>
    <property type="match status" value="4"/>
</dbReference>
<dbReference type="Gene3D" id="1.10.10.1830">
    <property type="entry name" value="Non-ribosomal peptide synthase, adenylation domain"/>
    <property type="match status" value="1"/>
</dbReference>
<dbReference type="GO" id="GO:0003824">
    <property type="term" value="F:catalytic activity"/>
    <property type="evidence" value="ECO:0007669"/>
    <property type="project" value="InterPro"/>
</dbReference>
<dbReference type="SUPFAM" id="SSF53474">
    <property type="entry name" value="alpha/beta-Hydrolases"/>
    <property type="match status" value="1"/>
</dbReference>
<dbReference type="PROSITE" id="PS00455">
    <property type="entry name" value="AMP_BINDING"/>
    <property type="match status" value="3"/>
</dbReference>
<dbReference type="Pfam" id="PF00501">
    <property type="entry name" value="AMP-binding"/>
    <property type="match status" value="3"/>
</dbReference>
<dbReference type="InterPro" id="IPR010071">
    <property type="entry name" value="AA_adenyl_dom"/>
</dbReference>
<accession>A0AAV5NXN9</accession>
<dbReference type="InterPro" id="IPR029058">
    <property type="entry name" value="AB_hydrolase_fold"/>
</dbReference>
<comment type="cofactor">
    <cofactor evidence="1">
        <name>pantetheine 4'-phosphate</name>
        <dbReference type="ChEBI" id="CHEBI:47942"/>
    </cofactor>
</comment>
<dbReference type="NCBIfam" id="TIGR01733">
    <property type="entry name" value="AA-adenyl-dom"/>
    <property type="match status" value="3"/>
</dbReference>
<dbReference type="GO" id="GO:0044550">
    <property type="term" value="P:secondary metabolite biosynthetic process"/>
    <property type="evidence" value="ECO:0007669"/>
    <property type="project" value="TreeGrafter"/>
</dbReference>
<dbReference type="SUPFAM" id="SSF47336">
    <property type="entry name" value="ACP-like"/>
    <property type="match status" value="3"/>
</dbReference>
<dbReference type="InterPro" id="IPR009081">
    <property type="entry name" value="PP-bd_ACP"/>
</dbReference>
<dbReference type="SUPFAM" id="SSF56801">
    <property type="entry name" value="Acetyl-CoA synthetase-like"/>
    <property type="match status" value="3"/>
</dbReference>
<evidence type="ECO:0000313" key="5">
    <source>
        <dbReference type="EMBL" id="GLQ74807.1"/>
    </source>
</evidence>
<dbReference type="GO" id="GO:0043041">
    <property type="term" value="P:amino acid activation for nonribosomal peptide biosynthetic process"/>
    <property type="evidence" value="ECO:0007669"/>
    <property type="project" value="TreeGrafter"/>
</dbReference>
<dbReference type="Pfam" id="PF18563">
    <property type="entry name" value="TubC_N"/>
    <property type="match status" value="1"/>
</dbReference>
<evidence type="ECO:0000259" key="4">
    <source>
        <dbReference type="PROSITE" id="PS50075"/>
    </source>
</evidence>
<dbReference type="CDD" id="cd05930">
    <property type="entry name" value="A_NRPS"/>
    <property type="match status" value="2"/>
</dbReference>
<dbReference type="SUPFAM" id="SSF52777">
    <property type="entry name" value="CoA-dependent acyltransferases"/>
    <property type="match status" value="8"/>
</dbReference>
<dbReference type="Pfam" id="PF00975">
    <property type="entry name" value="Thioesterase"/>
    <property type="match status" value="1"/>
</dbReference>
<evidence type="ECO:0000256" key="1">
    <source>
        <dbReference type="ARBA" id="ARBA00001957"/>
    </source>
</evidence>
<dbReference type="FunFam" id="3.30.300.30:FF:000015">
    <property type="entry name" value="Nonribosomal peptide synthase SidD"/>
    <property type="match status" value="3"/>
</dbReference>
<dbReference type="GO" id="GO:0031177">
    <property type="term" value="F:phosphopantetheine binding"/>
    <property type="evidence" value="ECO:0007669"/>
    <property type="project" value="InterPro"/>
</dbReference>
<dbReference type="InterPro" id="IPR006162">
    <property type="entry name" value="Ppantetheine_attach_site"/>
</dbReference>
<name>A0AAV5NXN9_9VIBR</name>
<dbReference type="InterPro" id="IPR010060">
    <property type="entry name" value="NRPS_synth"/>
</dbReference>
<organism evidence="5 6">
    <name type="scientific">Vibrio penaeicida</name>
    <dbReference type="NCBI Taxonomy" id="104609"/>
    <lineage>
        <taxon>Bacteria</taxon>
        <taxon>Pseudomonadati</taxon>
        <taxon>Pseudomonadota</taxon>
        <taxon>Gammaproteobacteria</taxon>
        <taxon>Vibrionales</taxon>
        <taxon>Vibrionaceae</taxon>
        <taxon>Vibrio</taxon>
    </lineage>
</organism>
<dbReference type="FunFam" id="1.10.1200.10:FF:000005">
    <property type="entry name" value="Nonribosomal peptide synthetase 1"/>
    <property type="match status" value="2"/>
</dbReference>
<dbReference type="Pfam" id="PF00550">
    <property type="entry name" value="PP-binding"/>
    <property type="match status" value="3"/>
</dbReference>
<sequence>MAHELIRLAKSQGVHLYLDNGALKYKAKNGLSKELATALRSSKSEVIAFLQQHTKQSTSIPKKEANRLRFPLTSAQQRLFYLETLYGDKAPYNMATAFRMSGKPSIEKLENAINAIIEKHQVLKTQFQIMDGIPEQVISPDVLFTISECPDTPSISNAVTDEEWMAEEASRPFILSEAPLFRVSTKASSNSNSTLILFVFHHIVFDGLSYRLFFNALNEYLSTGKIEQVVDYQYGDYAAWQQTEGNTALKAGEAYWFKQMKGVEELNSLTPDFPRPDTPEFSGTISRQILDKHLTATLRAFAQQQGVSLFTLLQTFFSLLIGRWTERSDVVTGTPVAGRQVSGSEQLIGFFVNTLALRFNLADDHTFLSLLKHSKTKIAEAFRHQDVPFERIVQQLGHERRSGFSPILQVLFALHEEGEFQLDIDGIPCENVVVERSNINFELELHIMDKGEVLEATWVFADNLFHESTITSLQEALNALIQGVLAEPESDIHQLQLISLKTEQTIASWNQTGRDYPLDKTFVTLFEEQAAKTPDSVACEWSNANGGVESLSYHALNEKANRLANYLIDKGVKYDQCVGLIDAWSHTSLVGILGILKSGAAYLPLDPNHPEQRLNQILSLASVEVLLMAGSFELDRATAQSVHTVVDLSEPDFWVELSPASQSDPLAHTNPSERGIASQPDHLAYVIYTSGSTGVPKGVMVEHKNVSNFLFSLQDTVELESTDVVASIAPPAFDIHVTEMYLPLMLGAKVVLLNWEQTRAPSSIAQCQQQHSISMMQGTPSTWQMLIDDGWQPYNGLKMLTGGDALGRQLHDKLLSSGSTARFYNLYGPTETTVYCSGNEAFLDNPRIHVGRAFPNNHYYVLDDFHQHRPIGCIGEVYLSGDNVTRGYLGQPELTTEKYRIDPFLKEKHRLYQTGDLGRWLPDGTIEIVGRKDFQVKVNGFRIELGDIEHQIRQHSDVEQSLVTAIPKSRITGSEPSIGEPQILVAYIKSQADSLELEEALKSRLERALPRYMMPNFIMVLPEFPLTDNRKVDRRALPLPAFHLQSESKVPTSDTERSLCAIWSELLEQDIQNIEASFFSLGGHSILAIKMISQIQEHFGVRLSLKVLFDAPTIEQMAEVLDEQLINSSEQESNGHIPIIPRAATKSVAPLSYSQQRLWALDLLEAKGRFYAVPLIYDVDENINHQALYQACLALIQRHQILQTGYQVVEGSNGASSAEQITMGEDAFQFFTEDVTKQTELNKEKALGEFERKMVDTPFELAKGEVFRVGLAKLGERKSRLFIVVHHIATDGLSLSILLNELQHYYLSLCSNHSSENLKPLPLQYRDYAAWQREQYGSESCLRHRLEAYWDQRLKDSPEQHALPLDFARPETPTYQGKAFKRSLGEELSENLTSSAKQHSTTLFNVIYSAFSLLLTRYSGVEEIVIGTPVANRERKELDDLVGFFVNNLPLRAKVEPSDSFESLLKRNHQHILQDFEHQSLPFEHIISLVNHRRQLNCPPIFQVMLSMEQESHETIDFGFTQAAAVSPNSTEARFDLTLGVRQSSDGIALSWNFSSDIFEQATIESMAVSFETLISKLVAEPKSEVKTHALADWSVFDIEADNVKSNDQSTTLLALFDKQVARHPKGIALVCEEREISFDRLDALANRLANMLASKGVKPEEPIAIVLDRSPEMIIAMLGVVKAGGAYVPLDSNQPSQRLIQIIKDSGAQFVLTSIKLAKTTLSELSDERLIPIESESLLGEQISRLSSKQLPHKQLSPKQLAYVIYTSGSTGQPKGVMVEHQGVANYIQNQNEYLNLSESDISDSAGFLYLTNFAFDTSVASIWGALASGRPLHIVSEAERFDIDKLQAKLYQPERYAVAYIPPALLKELDVSGQGELIPRMVVSGEATDADLIHSLVNRTQLFNEYGPTENSVCSTVHRYEKGDVANVIGKPIAGVGYALLDDFYLPVPQGAKGRLYLSGAGVARGYVGKPELTKDKFRKLENSDTVYYDSGDVVRLNVRGELEFFGRSDNQVKIRGHRVELGEIEHCISRVSGVKSAKVLAEKNDRGTLVLNAYIQWDRSLKAMNSEMESTQDISAELLFSVRNQLEHTLPDYMMPSAWAFVDVWPLTPNGKIDQTALPSAKPIQRASHSLSSNDAAQSSSLKTRVEQVIAQVWQRLLGLENIDVNDNFFALGGDSIVAMQSVSRCSSEGVRYTVRQLFEAPTVAALADIVSVHDDNPLEGEFSHTTSSLSVSGEMPLLPVQKEFFFHAKNAESPHRFNQSILLELHQAITDEHYVSVVKSLVNKHDALRLSFHLDDDNSKSENAEVWRATHQEITDEWLQQALSDIAVQSQSELAAVCDRVVDELDITQGPLFRFVKITDRSTQTNKLFVVAHHLIIDGVSWRILLDDLQALLLHPDDFRRTKTLSFSAWSQRNLEWITGDAGAKAIPYWRKVEASIKPRFSSTQNPVMAHIEFDIGASQTQKLTQSAHRAYGTNTQDILLVALLLSLGSDTEWGENNIGEGGNVDKRKNTSLSMALETHGRHAEHLCLNGKDADLSETVGWFTSIYPMNLSGNSAQISDLICSIKEQVRSVPDKGVGYSWLKSYTDSLDKNAAQPDILFNFLGQFGGDTAPDSIEKNQTVFSVVSGFRVEDGSKGNMTPRAMAFNCRVRNGVLSFDLDYDTGCLSYEQVSAFSVQFQKRLTQLIDHCVEQETTCRTPSDFRVPDLHQIDIDAWEAAHTNASLSLIDVYPATGMQQGLLFHSELEKDAYVTQLTLTLDNVDPDILKLAWQAVINRHDILKTSFALSEEGTRYQRVTKEGILRWQQTNLTSLDAGNGCDAQNSAGELQDQVDAIAHQEKWEGFDVSSPTLTKFHWLQLSKGQGKLIWSTHHALLDGWCLPIIVSELRACYTACENASTLALPSTKPYRRYIDWLQNQDHQLARQYWRDQLSRFEEPTPLPLKSFSEHANESLGANKGEQRFKTLPLSLSSLQTQGLEQLARESGCTLNTVLQGAWALLLSTYSGREQVVFGSTVSGRPASLAGSETMVGLFINTVPVVVDVDLSASLNLWLQTLHVQNAQSEEFSFLPLFEIQAQAGSASQALFDSILVVENYPVSNEARNAQHDGSWQISAVESIEHTNYGISLQAYKSTATDNANNKTSQLELSATYDCSKFTDWQMRQLVTHLENVLRAFSGNSHSALRDVPMLGEQEQYYLLRELNNTQTEIPTQSIHGWVEYFAASIPNKTALIEGDRHWTYHELNLASDRVAHHLQSKGIQENDRVGVCVERSAEMVLAVLAVLKLGALYVPMDAKYPRERIELLVSLSETQCILTDGKAEFLSSNSRYQVIDISPQHMNEWEQPSRFYSVKRDLGDSAMVIFTSGSTGQPKGVEVPHSGVVRLLKNTNFVSITPDTTVGQVSNFSFDASSFDIWGALINGATVVVLKDDEVQDVNRLSEQISTHNIKVFCMATALMNQLVELKPNLFANVEYLLFGGEAVNGKTIESIFEYGKPKHLVNVYGPAENSTICSTYEITELRSDYPMGRATANSTAYVLNHRQQLVPLGQMGELYVGGKGLAKGYFGRSDLTAERFVHQQLGANHIERLYRTGDLVRYNQEGQLEFVSRVDHQVKIRGQRLELSEVQLRILASDSVEAAYVGTLNRGTEKQLYAAVQFANAEDSETKLTQLKEILGSILPNFMVPTLWVTVEEMPLTPNGKVDAKSLATLAENSNQKQVNTGAPRDDVEMALYRIWREILLEKEIGIRDNFFDVGGSSIAAIKVMHFIDKQFAVRIPVSELINHPTIEALGGLVRAEASNQCQLSNQRQPSSNWPHGVIEFRPSQNGKNVICIHPAGGTAFGYLSFAKAMPEEYGVYGIQAKGVDTDEDFLPDVQAMAHYYLDQVKSLLDKPHVFVGASYGGIVSFEMARVMKARGCSFSTAVVLDSEATENRAALAKIQPVSNEVFRQKLVTYNGMYPGIKDQQIERYHRLYNHHLDTLKKLTLDVSSAPTILVLATDDKDEEHLQLMRDFWSAKVAATIQVETIQGDHSTLLEPPYIDSVARMIEKELSHD</sequence>
<dbReference type="CDD" id="cd19531">
    <property type="entry name" value="LCL_NRPS-like"/>
    <property type="match status" value="2"/>
</dbReference>
<dbReference type="InterPro" id="IPR001031">
    <property type="entry name" value="Thioesterase"/>
</dbReference>
<dbReference type="InterPro" id="IPR020845">
    <property type="entry name" value="AMP-binding_CS"/>
</dbReference>
<feature type="domain" description="Carrier" evidence="4">
    <location>
        <begin position="1050"/>
        <end position="1125"/>
    </location>
</feature>
<evidence type="ECO:0000256" key="2">
    <source>
        <dbReference type="ARBA" id="ARBA00022450"/>
    </source>
</evidence>
<dbReference type="InterPro" id="IPR044894">
    <property type="entry name" value="TubC_N_sf"/>
</dbReference>
<comment type="caution">
    <text evidence="5">The sequence shown here is derived from an EMBL/GenBank/DDBJ whole genome shotgun (WGS) entry which is preliminary data.</text>
</comment>
<evidence type="ECO:0000313" key="6">
    <source>
        <dbReference type="Proteomes" id="UP001156690"/>
    </source>
</evidence>
<dbReference type="SMART" id="SM00824">
    <property type="entry name" value="PKS_TE"/>
    <property type="match status" value="1"/>
</dbReference>
<dbReference type="Proteomes" id="UP001156690">
    <property type="component" value="Unassembled WGS sequence"/>
</dbReference>
<dbReference type="InterPro" id="IPR020806">
    <property type="entry name" value="PKS_PP-bd"/>
</dbReference>
<reference evidence="6" key="1">
    <citation type="journal article" date="2019" name="Int. J. Syst. Evol. Microbiol.">
        <title>The Global Catalogue of Microorganisms (GCM) 10K type strain sequencing project: providing services to taxonomists for standard genome sequencing and annotation.</title>
        <authorList>
            <consortium name="The Broad Institute Genomics Platform"/>
            <consortium name="The Broad Institute Genome Sequencing Center for Infectious Disease"/>
            <person name="Wu L."/>
            <person name="Ma J."/>
        </authorList>
    </citation>
    <scope>NUCLEOTIDE SEQUENCE [LARGE SCALE GENOMIC DNA]</scope>
    <source>
        <strain evidence="6">NBRC 15640</strain>
    </source>
</reference>
<keyword evidence="3" id="KW-0597">Phosphoprotein</keyword>
<dbReference type="Gene3D" id="3.40.50.1820">
    <property type="entry name" value="alpha/beta hydrolase"/>
    <property type="match status" value="2"/>
</dbReference>
<keyword evidence="6" id="KW-1185">Reference proteome</keyword>
<dbReference type="InterPro" id="IPR045851">
    <property type="entry name" value="AMP-bd_C_sf"/>
</dbReference>
<dbReference type="RefSeq" id="WP_126609847.1">
    <property type="nucleotide sequence ID" value="NZ_AP025144.1"/>
</dbReference>
<proteinExistence type="predicted"/>
<evidence type="ECO:0000256" key="3">
    <source>
        <dbReference type="ARBA" id="ARBA00022553"/>
    </source>
</evidence>
<dbReference type="PANTHER" id="PTHR45527">
    <property type="entry name" value="NONRIBOSOMAL PEPTIDE SYNTHETASE"/>
    <property type="match status" value="1"/>
</dbReference>
<dbReference type="InterPro" id="IPR000873">
    <property type="entry name" value="AMP-dep_synth/lig_dom"/>
</dbReference>
<keyword evidence="2" id="KW-0596">Phosphopantetheine</keyword>
<dbReference type="SMART" id="SM00823">
    <property type="entry name" value="PKS_PP"/>
    <property type="match status" value="3"/>
</dbReference>
<dbReference type="Gene3D" id="3.40.50.980">
    <property type="match status" value="6"/>
</dbReference>
<feature type="domain" description="Carrier" evidence="4">
    <location>
        <begin position="3720"/>
        <end position="3795"/>
    </location>
</feature>
<dbReference type="EMBL" id="BSNX01000063">
    <property type="protein sequence ID" value="GLQ74807.1"/>
    <property type="molecule type" value="Genomic_DNA"/>
</dbReference>